<dbReference type="SUPFAM" id="SSF53098">
    <property type="entry name" value="Ribonuclease H-like"/>
    <property type="match status" value="1"/>
</dbReference>
<keyword evidence="3" id="KW-1185">Reference proteome</keyword>
<dbReference type="PANTHER" id="PTHR11697:SF230">
    <property type="entry name" value="ZINC FINGER, MYM DOMAIN CONTAINING 1"/>
    <property type="match status" value="1"/>
</dbReference>
<dbReference type="InterPro" id="IPR055298">
    <property type="entry name" value="AtLOH3-like"/>
</dbReference>
<reference evidence="2 3" key="1">
    <citation type="submission" date="2024-01" db="EMBL/GenBank/DDBJ databases">
        <title>The complete chloroplast genome sequence of Lithospermum erythrorhizon: insights into the phylogenetic relationship among Boraginaceae species and the maternal lineages of purple gromwells.</title>
        <authorList>
            <person name="Okada T."/>
            <person name="Watanabe K."/>
        </authorList>
    </citation>
    <scope>NUCLEOTIDE SEQUENCE [LARGE SCALE GENOMIC DNA]</scope>
</reference>
<dbReference type="InterPro" id="IPR012337">
    <property type="entry name" value="RNaseH-like_sf"/>
</dbReference>
<dbReference type="InterPro" id="IPR025398">
    <property type="entry name" value="DUF4371"/>
</dbReference>
<sequence>MTVCVRYVDSIGSVVKRFLGIAHVKDTSAASLKQTLLDLLTPFKLSVSKIRGQGYDGASNMSGRLSGLRTLIQNENPYAFYVHCFAHQLQLALVAAMALQRCDQDLLNALNLIKIAKIRLQRMRDDGWDVLITKVVEIGKNHDIEVPDMSGPYYLFKSRRQASTTSNLHHYKNDCFLNILDVQMKELNKRFDVENTELLHCVACLSPFFKFMAFDVDKLMRMTELYPTDFLDEVESSLHNQLDNYIEDVRDVARFQELKGIGDL</sequence>
<dbReference type="Pfam" id="PF14291">
    <property type="entry name" value="DUF4371"/>
    <property type="match status" value="1"/>
</dbReference>
<evidence type="ECO:0000313" key="2">
    <source>
        <dbReference type="EMBL" id="GAA0185042.1"/>
    </source>
</evidence>
<dbReference type="PANTHER" id="PTHR11697">
    <property type="entry name" value="GENERAL TRANSCRIPTION FACTOR 2-RELATED ZINC FINGER PROTEIN"/>
    <property type="match status" value="1"/>
</dbReference>
<proteinExistence type="predicted"/>
<dbReference type="EMBL" id="BAABME010012372">
    <property type="protein sequence ID" value="GAA0185042.1"/>
    <property type="molecule type" value="Genomic_DNA"/>
</dbReference>
<gene>
    <name evidence="2" type="ORF">LIER_32330</name>
</gene>
<name>A0AAV3RXJ9_LITER</name>
<dbReference type="Proteomes" id="UP001454036">
    <property type="component" value="Unassembled WGS sequence"/>
</dbReference>
<protein>
    <recommendedName>
        <fullName evidence="1">DUF4371 domain-containing protein</fullName>
    </recommendedName>
</protein>
<accession>A0AAV3RXJ9</accession>
<comment type="caution">
    <text evidence="2">The sequence shown here is derived from an EMBL/GenBank/DDBJ whole genome shotgun (WGS) entry which is preliminary data.</text>
</comment>
<evidence type="ECO:0000313" key="3">
    <source>
        <dbReference type="Proteomes" id="UP001454036"/>
    </source>
</evidence>
<feature type="domain" description="DUF4371" evidence="1">
    <location>
        <begin position="1"/>
        <end position="67"/>
    </location>
</feature>
<organism evidence="2 3">
    <name type="scientific">Lithospermum erythrorhizon</name>
    <name type="common">Purple gromwell</name>
    <name type="synonym">Lithospermum officinale var. erythrorhizon</name>
    <dbReference type="NCBI Taxonomy" id="34254"/>
    <lineage>
        <taxon>Eukaryota</taxon>
        <taxon>Viridiplantae</taxon>
        <taxon>Streptophyta</taxon>
        <taxon>Embryophyta</taxon>
        <taxon>Tracheophyta</taxon>
        <taxon>Spermatophyta</taxon>
        <taxon>Magnoliopsida</taxon>
        <taxon>eudicotyledons</taxon>
        <taxon>Gunneridae</taxon>
        <taxon>Pentapetalae</taxon>
        <taxon>asterids</taxon>
        <taxon>lamiids</taxon>
        <taxon>Boraginales</taxon>
        <taxon>Boraginaceae</taxon>
        <taxon>Boraginoideae</taxon>
        <taxon>Lithospermeae</taxon>
        <taxon>Lithospermum</taxon>
    </lineage>
</organism>
<evidence type="ECO:0000259" key="1">
    <source>
        <dbReference type="Pfam" id="PF14291"/>
    </source>
</evidence>
<dbReference type="AlphaFoldDB" id="A0AAV3RXJ9"/>